<feature type="coiled-coil region" evidence="9">
    <location>
        <begin position="248"/>
        <end position="282"/>
    </location>
</feature>
<keyword evidence="5" id="KW-0498">Mitosis</keyword>
<evidence type="ECO:0000256" key="2">
    <source>
        <dbReference type="ARBA" id="ARBA00005498"/>
    </source>
</evidence>
<evidence type="ECO:0000256" key="4">
    <source>
        <dbReference type="ARBA" id="ARBA00022618"/>
    </source>
</evidence>
<evidence type="ECO:0000256" key="7">
    <source>
        <dbReference type="ARBA" id="ARBA00023306"/>
    </source>
</evidence>
<evidence type="ECO:0000259" key="10">
    <source>
        <dbReference type="Pfam" id="PF03800"/>
    </source>
</evidence>
<proteinExistence type="evidence at transcript level"/>
<dbReference type="AlphaFoldDB" id="A0A6F9DN07"/>
<dbReference type="Pfam" id="PF03800">
    <property type="entry name" value="Nuf2"/>
    <property type="match status" value="1"/>
</dbReference>
<keyword evidence="6 9" id="KW-0175">Coiled coil</keyword>
<evidence type="ECO:0000256" key="6">
    <source>
        <dbReference type="ARBA" id="ARBA00023054"/>
    </source>
</evidence>
<reference evidence="11" key="1">
    <citation type="submission" date="2020-04" db="EMBL/GenBank/DDBJ databases">
        <authorList>
            <person name="Neveu A P."/>
        </authorList>
    </citation>
    <scope>NUCLEOTIDE SEQUENCE</scope>
    <source>
        <tissue evidence="11">Whole embryo</tissue>
    </source>
</reference>
<gene>
    <name evidence="11" type="primary">Optn-002</name>
</gene>
<keyword evidence="7" id="KW-0131">Cell cycle</keyword>
<dbReference type="Gene3D" id="1.10.418.60">
    <property type="entry name" value="Ncd80 complex, Nuf2 subunit"/>
    <property type="match status" value="1"/>
</dbReference>
<dbReference type="GO" id="GO:0051301">
    <property type="term" value="P:cell division"/>
    <property type="evidence" value="ECO:0007669"/>
    <property type="project" value="UniProtKB-KW"/>
</dbReference>
<keyword evidence="4" id="KW-0132">Cell division</keyword>
<accession>A0A6F9DN07</accession>
<dbReference type="EMBL" id="LR788709">
    <property type="protein sequence ID" value="CAB3264571.1"/>
    <property type="molecule type" value="mRNA"/>
</dbReference>
<evidence type="ECO:0000256" key="8">
    <source>
        <dbReference type="ARBA" id="ARBA00023328"/>
    </source>
</evidence>
<evidence type="ECO:0000256" key="9">
    <source>
        <dbReference type="SAM" id="Coils"/>
    </source>
</evidence>
<feature type="domain" description="Kinetochore protein Nuf2 N-terminal" evidence="10">
    <location>
        <begin position="4"/>
        <end position="139"/>
    </location>
</feature>
<dbReference type="InterPro" id="IPR038275">
    <property type="entry name" value="Nuf2_N_sf"/>
</dbReference>
<protein>
    <submittedName>
        <fullName evidence="11">Optineurin-like</fullName>
    </submittedName>
</protein>
<keyword evidence="8" id="KW-0137">Centromere</keyword>
<organism evidence="11">
    <name type="scientific">Phallusia mammillata</name>
    <dbReference type="NCBI Taxonomy" id="59560"/>
    <lineage>
        <taxon>Eukaryota</taxon>
        <taxon>Metazoa</taxon>
        <taxon>Chordata</taxon>
        <taxon>Tunicata</taxon>
        <taxon>Ascidiacea</taxon>
        <taxon>Phlebobranchia</taxon>
        <taxon>Ascidiidae</taxon>
        <taxon>Phallusia</taxon>
    </lineage>
</organism>
<dbReference type="InterPro" id="IPR005549">
    <property type="entry name" value="Kinetochore_Nuf2_N"/>
</dbReference>
<sequence>MEYVAPELSDVDITGALQIGLLGDSIRHLTVEQLKNPSSGLVLQVCVSILDKLGVEIDHLGQSLPNRPILDPEIYRPNLMRMLNVTKLLNHCVPGLLIETKDILYPKWKRIRRLLNIFINYLRYWEYNISTWKEISSDSEDLLKKREELLNQNSKLETVLQDTKNWLKQNESHYVQQRLELADWKEKFEKILDQQKDKDKEKVAAKLEMSKTTERFEIIKKELARAFEEKEQVSLQVVSSPEKLLAEKKSLLEKKDELQEDFQKHSNILRDTERKIERVNQTHELAKFDLQLLSDCQTFIDDLHVIKDNAMKKKFEIDTMSLSKSKLSKEIENLKQELVTSREQLHRIKLRAEKQSQSHKQQLADYTKELETMQSSLKSSEVEVRSTLQELDEQKKSCMLKHQATIEKLQEKEKMLWQNLDEIEKQTVAYFESIVGSKCSEVYNF</sequence>
<comment type="similarity">
    <text evidence="2">Belongs to the NUF2 family.</text>
</comment>
<comment type="subcellular location">
    <subcellularLocation>
        <location evidence="1">Chromosome</location>
        <location evidence="1">Centromere</location>
    </subcellularLocation>
</comment>
<name>A0A6F9DN07_9ASCI</name>
<evidence type="ECO:0000256" key="5">
    <source>
        <dbReference type="ARBA" id="ARBA00022776"/>
    </source>
</evidence>
<keyword evidence="3" id="KW-0158">Chromosome</keyword>
<evidence type="ECO:0000256" key="1">
    <source>
        <dbReference type="ARBA" id="ARBA00004584"/>
    </source>
</evidence>
<feature type="coiled-coil region" evidence="9">
    <location>
        <begin position="317"/>
        <end position="426"/>
    </location>
</feature>
<evidence type="ECO:0000313" key="11">
    <source>
        <dbReference type="EMBL" id="CAB3264571.1"/>
    </source>
</evidence>
<evidence type="ECO:0000256" key="3">
    <source>
        <dbReference type="ARBA" id="ARBA00022454"/>
    </source>
</evidence>
<dbReference type="GO" id="GO:0031262">
    <property type="term" value="C:Ndc80 complex"/>
    <property type="evidence" value="ECO:0007669"/>
    <property type="project" value="InterPro"/>
</dbReference>